<name>A0A9Q5NFB4_SANBA</name>
<keyword evidence="2" id="KW-1185">Reference proteome</keyword>
<protein>
    <submittedName>
        <fullName evidence="1">UDP-Glycosyltransferase/glycogen phosphorylase</fullName>
    </submittedName>
</protein>
<sequence>MTQHFPLSALLGQVMSPRGHVVALTIASWGHAKATCTLLTKITRKEISNNFVPGSEDDLKELIRVVGIESETLPLDFTQLTTNFLDGYRKLCASQTVQTTPTSDGYHSAIPPPQLVIMDFFAYDAFQGVRQETGTAVPIYALESTSASAVLFLWGPEKLGGNGDLSKKLEAITEMEEKAAEAEADKIYRRVKGELLMIPGLPPMYDHEFSPQEVKLSLYYE</sequence>
<dbReference type="EMBL" id="LNZH02000028">
    <property type="protein sequence ID" value="OCB92134.1"/>
    <property type="molecule type" value="Genomic_DNA"/>
</dbReference>
<proteinExistence type="predicted"/>
<evidence type="ECO:0000313" key="1">
    <source>
        <dbReference type="EMBL" id="OCB92134.1"/>
    </source>
</evidence>
<accession>A0A9Q5NFB4</accession>
<comment type="caution">
    <text evidence="1">The sequence shown here is derived from an EMBL/GenBank/DDBJ whole genome shotgun (WGS) entry which is preliminary data.</text>
</comment>
<dbReference type="AlphaFoldDB" id="A0A9Q5NFB4"/>
<gene>
    <name evidence="1" type="ORF">A7U60_g509</name>
</gene>
<dbReference type="Proteomes" id="UP000757232">
    <property type="component" value="Unassembled WGS sequence"/>
</dbReference>
<evidence type="ECO:0000313" key="2">
    <source>
        <dbReference type="Proteomes" id="UP000757232"/>
    </source>
</evidence>
<dbReference type="Gene3D" id="3.40.50.2000">
    <property type="entry name" value="Glycogen Phosphorylase B"/>
    <property type="match status" value="1"/>
</dbReference>
<organism evidence="1 2">
    <name type="scientific">Sanghuangporus baumii</name>
    <name type="common">Phellinus baumii</name>
    <dbReference type="NCBI Taxonomy" id="108892"/>
    <lineage>
        <taxon>Eukaryota</taxon>
        <taxon>Fungi</taxon>
        <taxon>Dikarya</taxon>
        <taxon>Basidiomycota</taxon>
        <taxon>Agaricomycotina</taxon>
        <taxon>Agaricomycetes</taxon>
        <taxon>Hymenochaetales</taxon>
        <taxon>Hymenochaetaceae</taxon>
        <taxon>Sanghuangporus</taxon>
    </lineage>
</organism>
<dbReference type="OrthoDB" id="3266493at2759"/>
<reference evidence="1" key="1">
    <citation type="submission" date="2016-06" db="EMBL/GenBank/DDBJ databases">
        <title>Draft Genome sequence of the fungus Inonotus baumii.</title>
        <authorList>
            <person name="Zhu H."/>
            <person name="Lin W."/>
        </authorList>
    </citation>
    <scope>NUCLEOTIDE SEQUENCE</scope>
    <source>
        <strain evidence="1">821</strain>
    </source>
</reference>